<dbReference type="SMART" id="SM00729">
    <property type="entry name" value="Elp3"/>
    <property type="match status" value="1"/>
</dbReference>
<dbReference type="PANTHER" id="PTHR13932">
    <property type="entry name" value="COPROPORPHYRINIGEN III OXIDASE"/>
    <property type="match status" value="1"/>
</dbReference>
<dbReference type="GeneID" id="24113547"/>
<dbReference type="InterPro" id="IPR058240">
    <property type="entry name" value="rSAM_sf"/>
</dbReference>
<keyword evidence="8" id="KW-1185">Reference proteome</keyword>
<evidence type="ECO:0000256" key="4">
    <source>
        <dbReference type="ARBA" id="ARBA00023004"/>
    </source>
</evidence>
<dbReference type="PANTHER" id="PTHR13932:SF5">
    <property type="entry name" value="RADICAL S-ADENOSYL METHIONINE DOMAIN-CONTAINING PROTEIN 1, MITOCHONDRIAL"/>
    <property type="match status" value="1"/>
</dbReference>
<dbReference type="STRING" id="398578.Daci_1478"/>
<dbReference type="PROSITE" id="PS51918">
    <property type="entry name" value="RADICAL_SAM"/>
    <property type="match status" value="1"/>
</dbReference>
<evidence type="ECO:0000256" key="5">
    <source>
        <dbReference type="ARBA" id="ARBA00023014"/>
    </source>
</evidence>
<evidence type="ECO:0000313" key="7">
    <source>
        <dbReference type="EMBL" id="ABX34122.1"/>
    </source>
</evidence>
<dbReference type="CDD" id="cd01335">
    <property type="entry name" value="Radical_SAM"/>
    <property type="match status" value="1"/>
</dbReference>
<dbReference type="SUPFAM" id="SSF102114">
    <property type="entry name" value="Radical SAM enzymes"/>
    <property type="match status" value="1"/>
</dbReference>
<keyword evidence="5" id="KW-0411">Iron-sulfur</keyword>
<dbReference type="InterPro" id="IPR007197">
    <property type="entry name" value="rSAM"/>
</dbReference>
<keyword evidence="2" id="KW-0949">S-adenosyl-L-methionine</keyword>
<dbReference type="KEGG" id="dac:Daci_1478"/>
<evidence type="ECO:0000313" key="8">
    <source>
        <dbReference type="Proteomes" id="UP000000784"/>
    </source>
</evidence>
<evidence type="ECO:0000256" key="3">
    <source>
        <dbReference type="ARBA" id="ARBA00022723"/>
    </source>
</evidence>
<keyword evidence="3" id="KW-0479">Metal-binding</keyword>
<name>A9BUL4_DELAS</name>
<dbReference type="Gene3D" id="3.20.20.70">
    <property type="entry name" value="Aldolase class I"/>
    <property type="match status" value="1"/>
</dbReference>
<evidence type="ECO:0000256" key="1">
    <source>
        <dbReference type="ARBA" id="ARBA00001966"/>
    </source>
</evidence>
<dbReference type="EMBL" id="CP000884">
    <property type="protein sequence ID" value="ABX34122.1"/>
    <property type="molecule type" value="Genomic_DNA"/>
</dbReference>
<dbReference type="SFLD" id="SFLDS00029">
    <property type="entry name" value="Radical_SAM"/>
    <property type="match status" value="1"/>
</dbReference>
<comment type="cofactor">
    <cofactor evidence="1">
        <name>[4Fe-4S] cluster</name>
        <dbReference type="ChEBI" id="CHEBI:49883"/>
    </cofactor>
</comment>
<gene>
    <name evidence="7" type="ordered locus">Daci_1478</name>
</gene>
<dbReference type="GO" id="GO:0051539">
    <property type="term" value="F:4 iron, 4 sulfur cluster binding"/>
    <property type="evidence" value="ECO:0007669"/>
    <property type="project" value="TreeGrafter"/>
</dbReference>
<dbReference type="GO" id="GO:0006779">
    <property type="term" value="P:porphyrin-containing compound biosynthetic process"/>
    <property type="evidence" value="ECO:0007669"/>
    <property type="project" value="TreeGrafter"/>
</dbReference>
<reference evidence="7 8" key="1">
    <citation type="journal article" date="2004" name="Appl. Environ. Microbiol.">
        <title>Mineralization of individual congeners of linear alkylbenzenesulfonate by defined pairs of heterotrophic bacteria.</title>
        <authorList>
            <person name="Schleheck D."/>
            <person name="Knepper T.P."/>
            <person name="Fischer K."/>
            <person name="Cook A.M."/>
        </authorList>
    </citation>
    <scope>NUCLEOTIDE SEQUENCE [LARGE SCALE GENOMIC DNA]</scope>
    <source>
        <strain evidence="8">DSM 14801 / SPH-1</strain>
    </source>
</reference>
<keyword evidence="4" id="KW-0408">Iron</keyword>
<dbReference type="InterPro" id="IPR034505">
    <property type="entry name" value="Coproporphyrinogen-III_oxidase"/>
</dbReference>
<dbReference type="eggNOG" id="COG0635">
    <property type="taxonomic scope" value="Bacteria"/>
</dbReference>
<dbReference type="GO" id="GO:0046872">
    <property type="term" value="F:metal ion binding"/>
    <property type="evidence" value="ECO:0007669"/>
    <property type="project" value="UniProtKB-KW"/>
</dbReference>
<dbReference type="RefSeq" id="WP_012203408.1">
    <property type="nucleotide sequence ID" value="NC_010002.1"/>
</dbReference>
<dbReference type="InterPro" id="IPR013785">
    <property type="entry name" value="Aldolase_TIM"/>
</dbReference>
<organism evidence="7 8">
    <name type="scientific">Delftia acidovorans (strain DSM 14801 / SPH-1)</name>
    <dbReference type="NCBI Taxonomy" id="398578"/>
    <lineage>
        <taxon>Bacteria</taxon>
        <taxon>Pseudomonadati</taxon>
        <taxon>Pseudomonadota</taxon>
        <taxon>Betaproteobacteria</taxon>
        <taxon>Burkholderiales</taxon>
        <taxon>Comamonadaceae</taxon>
        <taxon>Delftia</taxon>
    </lineage>
</organism>
<dbReference type="SFLD" id="SFLDG01065">
    <property type="entry name" value="anaerobic_coproporphyrinogen-I"/>
    <property type="match status" value="1"/>
</dbReference>
<dbReference type="GO" id="GO:0016491">
    <property type="term" value="F:oxidoreductase activity"/>
    <property type="evidence" value="ECO:0007669"/>
    <property type="project" value="UniProtKB-KW"/>
</dbReference>
<protein>
    <submittedName>
        <fullName evidence="7">Coproporphyrinogen dehydrogenase</fullName>
        <ecNumber evidence="7">1.3.99.22</ecNumber>
    </submittedName>
</protein>
<evidence type="ECO:0000259" key="6">
    <source>
        <dbReference type="PROSITE" id="PS51918"/>
    </source>
</evidence>
<reference evidence="8" key="2">
    <citation type="submission" date="2007-11" db="EMBL/GenBank/DDBJ databases">
        <title>Complete sequence of Delftia acidovorans DSM 14801 / SPH-1.</title>
        <authorList>
            <person name="Copeland A."/>
            <person name="Lucas S."/>
            <person name="Lapidus A."/>
            <person name="Barry K."/>
            <person name="Glavina del Rio T."/>
            <person name="Dalin E."/>
            <person name="Tice H."/>
            <person name="Pitluck S."/>
            <person name="Lowry S."/>
            <person name="Clum A."/>
            <person name="Schmutz J."/>
            <person name="Larimer F."/>
            <person name="Land M."/>
            <person name="Hauser L."/>
            <person name="Kyrpides N."/>
            <person name="Kim E."/>
            <person name="Schleheck D."/>
            <person name="Richardson P."/>
        </authorList>
    </citation>
    <scope>NUCLEOTIDE SEQUENCE [LARGE SCALE GENOMIC DNA]</scope>
    <source>
        <strain evidence="8">DSM 14801 / SPH-1</strain>
    </source>
</reference>
<evidence type="ECO:0000256" key="2">
    <source>
        <dbReference type="ARBA" id="ARBA00022691"/>
    </source>
</evidence>
<dbReference type="GO" id="GO:0005737">
    <property type="term" value="C:cytoplasm"/>
    <property type="evidence" value="ECO:0007669"/>
    <property type="project" value="TreeGrafter"/>
</dbReference>
<dbReference type="AlphaFoldDB" id="A9BUL4"/>
<proteinExistence type="predicted"/>
<keyword evidence="7" id="KW-0560">Oxidoreductase</keyword>
<dbReference type="HOGENOM" id="CLU_569637_0_0_4"/>
<sequence length="435" mass="50339">MNANFYIGIPYCLPTTPNHCGFCLFPTQDYGGNGAMLKYLDYLEKEAQMMACHLRHDRLSSVYVGGGTPNLLHAEDYIRLMNITRRIFGEPSEGVERTLEGIPQLFNHDKVQAIKEAGFNRVSMGVQQMSDRLIRYSGRRQTHEQVISALEEFNAARLSVNVDLIYGWPEQTLHDMLRDLREVCDLGVRHITLYQLNIAGRSDFSRQQRDLLPSFENTYEMYEAACSYLGSRGFRQATLYDWERIESEAGRFSHENAERYQYEQQLREFLQKDTEGVMAVTCNMVGIGYAAISGCMTWPNEGGPNWIQMNKRSMQGYFECIDAGILPVEKYFEYTPEDLRLVYIFQQLQTMKIDRTTYEQAFGTEVVQDYAPIWDELDARQWIEKSESTIRMVGLGRFLIPMIQSLFSHARLQEMRMGRDAIQAEGKRFIQISKG</sequence>
<dbReference type="Pfam" id="PF04055">
    <property type="entry name" value="Radical_SAM"/>
    <property type="match status" value="1"/>
</dbReference>
<dbReference type="EC" id="1.3.99.22" evidence="7"/>
<feature type="domain" description="Radical SAM core" evidence="6">
    <location>
        <begin position="1"/>
        <end position="235"/>
    </location>
</feature>
<dbReference type="Proteomes" id="UP000000784">
    <property type="component" value="Chromosome"/>
</dbReference>
<dbReference type="InterPro" id="IPR006638">
    <property type="entry name" value="Elp3/MiaA/NifB-like_rSAM"/>
</dbReference>
<accession>A9BUL4</accession>